<dbReference type="Gene3D" id="3.40.50.150">
    <property type="entry name" value="Vaccinia Virus protein VP39"/>
    <property type="match status" value="1"/>
</dbReference>
<dbReference type="Proteomes" id="UP000503540">
    <property type="component" value="Chromosome"/>
</dbReference>
<dbReference type="CDD" id="cd02440">
    <property type="entry name" value="AdoMet_MTases"/>
    <property type="match status" value="1"/>
</dbReference>
<evidence type="ECO:0000256" key="1">
    <source>
        <dbReference type="ARBA" id="ARBA00008361"/>
    </source>
</evidence>
<evidence type="ECO:0000313" key="5">
    <source>
        <dbReference type="EMBL" id="QIS12300.1"/>
    </source>
</evidence>
<comment type="similarity">
    <text evidence="1">Belongs to the methyltransferase superfamily.</text>
</comment>
<dbReference type="GO" id="GO:0008757">
    <property type="term" value="F:S-adenosylmethionine-dependent methyltransferase activity"/>
    <property type="evidence" value="ECO:0007669"/>
    <property type="project" value="InterPro"/>
</dbReference>
<keyword evidence="6" id="KW-1185">Reference proteome</keyword>
<feature type="domain" description="Methyltransferase type 11" evidence="4">
    <location>
        <begin position="58"/>
        <end position="145"/>
    </location>
</feature>
<protein>
    <submittedName>
        <fullName evidence="5">Methyltransferase domain-containing protein</fullName>
    </submittedName>
</protein>
<accession>A0A6G9YGN1</accession>
<proteinExistence type="inferred from homology"/>
<reference evidence="5 6" key="1">
    <citation type="journal article" date="2019" name="ACS Chem. Biol.">
        <title>Identification and Mobilization of a Cryptic Antibiotic Biosynthesis Gene Locus from a Human-Pathogenic Nocardia Isolate.</title>
        <authorList>
            <person name="Herisse M."/>
            <person name="Ishida K."/>
            <person name="Porter J.L."/>
            <person name="Howden B."/>
            <person name="Hertweck C."/>
            <person name="Stinear T.P."/>
            <person name="Pidot S.J."/>
        </authorList>
    </citation>
    <scope>NUCLEOTIDE SEQUENCE [LARGE SCALE GENOMIC DNA]</scope>
    <source>
        <strain evidence="5 6">AUSMDU00012717</strain>
    </source>
</reference>
<dbReference type="Pfam" id="PF08241">
    <property type="entry name" value="Methyltransf_11"/>
    <property type="match status" value="1"/>
</dbReference>
<keyword evidence="3 5" id="KW-0808">Transferase</keyword>
<dbReference type="AlphaFoldDB" id="A0A6G9YGN1"/>
<dbReference type="PANTHER" id="PTHR44942">
    <property type="entry name" value="METHYLTRANSF_11 DOMAIN-CONTAINING PROTEIN"/>
    <property type="match status" value="1"/>
</dbReference>
<keyword evidence="2 5" id="KW-0489">Methyltransferase</keyword>
<dbReference type="PANTHER" id="PTHR44942:SF4">
    <property type="entry name" value="METHYLTRANSFERASE TYPE 11 DOMAIN-CONTAINING PROTEIN"/>
    <property type="match status" value="1"/>
</dbReference>
<evidence type="ECO:0000256" key="3">
    <source>
        <dbReference type="ARBA" id="ARBA00022679"/>
    </source>
</evidence>
<dbReference type="InterPro" id="IPR029063">
    <property type="entry name" value="SAM-dependent_MTases_sf"/>
</dbReference>
<evidence type="ECO:0000313" key="6">
    <source>
        <dbReference type="Proteomes" id="UP000503540"/>
    </source>
</evidence>
<dbReference type="KEGG" id="nah:F5544_22190"/>
<gene>
    <name evidence="5" type="ORF">F5544_22190</name>
</gene>
<dbReference type="InterPro" id="IPR051052">
    <property type="entry name" value="Diverse_substrate_MTase"/>
</dbReference>
<dbReference type="GO" id="GO:0032259">
    <property type="term" value="P:methylation"/>
    <property type="evidence" value="ECO:0007669"/>
    <property type="project" value="UniProtKB-KW"/>
</dbReference>
<sequence length="272" mass="29700">MPTISPEPLPATAREVHKQRQVAESFGANVERYDRTRPRYPDAMVERIVASSPGPEVLDVGIGTGIAARQFRAAGCRVRGVEPDSRMAEFARRSGFEVEESKFETWEPAGRTFDAVIAGQTWHWVDPVAGAAKARQVLRPNGVLAVFWNGAQPPMELAERFAEVYTRLVPDSPFGRTWLRPVADAYKAMSAAAEEGIREAGGFAEPQKWRVDWVQTYTREEWLDQVPTMGGHNLLDAALLAELLTGLGAAVDAVGGAFPMGYSTEVLVASSA</sequence>
<evidence type="ECO:0000259" key="4">
    <source>
        <dbReference type="Pfam" id="PF08241"/>
    </source>
</evidence>
<dbReference type="SUPFAM" id="SSF53335">
    <property type="entry name" value="S-adenosyl-L-methionine-dependent methyltransferases"/>
    <property type="match status" value="1"/>
</dbReference>
<name>A0A6G9YGN1_9NOCA</name>
<dbReference type="EMBL" id="CP046172">
    <property type="protein sequence ID" value="QIS12300.1"/>
    <property type="molecule type" value="Genomic_DNA"/>
</dbReference>
<dbReference type="RefSeq" id="WP_167475002.1">
    <property type="nucleotide sequence ID" value="NZ_CP046172.1"/>
</dbReference>
<dbReference type="InterPro" id="IPR013216">
    <property type="entry name" value="Methyltransf_11"/>
</dbReference>
<evidence type="ECO:0000256" key="2">
    <source>
        <dbReference type="ARBA" id="ARBA00022603"/>
    </source>
</evidence>
<organism evidence="5 6">
    <name type="scientific">Nocardia arthritidis</name>
    <dbReference type="NCBI Taxonomy" id="228602"/>
    <lineage>
        <taxon>Bacteria</taxon>
        <taxon>Bacillati</taxon>
        <taxon>Actinomycetota</taxon>
        <taxon>Actinomycetes</taxon>
        <taxon>Mycobacteriales</taxon>
        <taxon>Nocardiaceae</taxon>
        <taxon>Nocardia</taxon>
    </lineage>
</organism>